<evidence type="ECO:0000313" key="10">
    <source>
        <dbReference type="EMBL" id="GAB0058515.1"/>
    </source>
</evidence>
<comment type="caution">
    <text evidence="10">The sequence shown here is derived from an EMBL/GenBank/DDBJ whole genome shotgun (WGS) entry which is preliminary data.</text>
</comment>
<gene>
    <name evidence="10" type="primary">ybhS</name>
    <name evidence="10" type="ORF">SIID45300_02866</name>
</gene>
<feature type="transmembrane region" description="Helical" evidence="8">
    <location>
        <begin position="234"/>
        <end position="256"/>
    </location>
</feature>
<feature type="transmembrane region" description="Helical" evidence="8">
    <location>
        <begin position="300"/>
        <end position="316"/>
    </location>
</feature>
<dbReference type="PROSITE" id="PS51012">
    <property type="entry name" value="ABC_TM2"/>
    <property type="match status" value="1"/>
</dbReference>
<feature type="domain" description="ABC transmembrane type-2" evidence="9">
    <location>
        <begin position="148"/>
        <end position="377"/>
    </location>
</feature>
<protein>
    <submittedName>
        <fullName evidence="10">Multidrug ABC transporter permease YbhS</fullName>
    </submittedName>
</protein>
<name>A0ABQ0CC97_9PROT</name>
<accession>A0ABQ0CC97</accession>
<dbReference type="InterPro" id="IPR047817">
    <property type="entry name" value="ABC2_TM_bact-type"/>
</dbReference>
<feature type="transmembrane region" description="Helical" evidence="8">
    <location>
        <begin position="186"/>
        <end position="207"/>
    </location>
</feature>
<reference evidence="10 11" key="2">
    <citation type="submission" date="2024-09" db="EMBL/GenBank/DDBJ databases">
        <title>Draft genome sequence of Candidatus Magnetaquicoccaceae bacterium FCR-1.</title>
        <authorList>
            <person name="Shimoshige H."/>
            <person name="Shimamura S."/>
            <person name="Taoka A."/>
            <person name="Kobayashi H."/>
            <person name="Maekawa T."/>
        </authorList>
    </citation>
    <scope>NUCLEOTIDE SEQUENCE [LARGE SCALE GENOMIC DNA]</scope>
    <source>
        <strain evidence="10 11">FCR-1</strain>
    </source>
</reference>
<feature type="transmembrane region" description="Helical" evidence="8">
    <location>
        <begin position="27"/>
        <end position="47"/>
    </location>
</feature>
<keyword evidence="3" id="KW-0813">Transport</keyword>
<reference evidence="10 11" key="1">
    <citation type="submission" date="2024-05" db="EMBL/GenBank/DDBJ databases">
        <authorList>
            <consortium name="Candidatus Magnetaquicoccaceae bacterium FCR-1 genome sequencing consortium"/>
            <person name="Shimoshige H."/>
            <person name="Shimamura S."/>
            <person name="Taoka A."/>
            <person name="Kobayashi H."/>
            <person name="Maekawa T."/>
        </authorList>
    </citation>
    <scope>NUCLEOTIDE SEQUENCE [LARGE SCALE GENOMIC DNA]</scope>
    <source>
        <strain evidence="10 11">FCR-1</strain>
    </source>
</reference>
<sequence>MHGHGFSWYRLRAMMFKEFIQMRRDRLTFAMMVMIPMVQLILFGFAINSDPRNLPTAILDRDHGPFGRALMAQMQASGYFRVTETSGDEVRIEESLALGRAQFVVTIPEGFSRSVARGERPELLIEADATDPAATSNALGTVTALAWHALDRELTGPLSGLRVGPPPFELKVHRRYNQEGITQFNVVPGLMGVVLTMTMVIMTALGVTRERERGTMENLLVTPLRPAEVMLGKILPYVVVGYIQMSLILAAARVIFDVPVVGNLLVLMLASVVFIAANLAVGFTFSTLARNQLQAMQMGFFYFLPNILLSGFMFPFRGMPEWAQNMGEVLPLTHFLRIVRGVMLKGNGPMEIVGEVGVLGVFMLVVSLIALKRYRETLD</sequence>
<dbReference type="PANTHER" id="PTHR30294">
    <property type="entry name" value="MEMBRANE COMPONENT OF ABC TRANSPORTER YHHJ-RELATED"/>
    <property type="match status" value="1"/>
</dbReference>
<evidence type="ECO:0000256" key="5">
    <source>
        <dbReference type="ARBA" id="ARBA00022692"/>
    </source>
</evidence>
<evidence type="ECO:0000256" key="7">
    <source>
        <dbReference type="ARBA" id="ARBA00023136"/>
    </source>
</evidence>
<evidence type="ECO:0000256" key="2">
    <source>
        <dbReference type="ARBA" id="ARBA00007783"/>
    </source>
</evidence>
<evidence type="ECO:0000256" key="1">
    <source>
        <dbReference type="ARBA" id="ARBA00004651"/>
    </source>
</evidence>
<feature type="transmembrane region" description="Helical" evidence="8">
    <location>
        <begin position="352"/>
        <end position="371"/>
    </location>
</feature>
<evidence type="ECO:0000256" key="8">
    <source>
        <dbReference type="SAM" id="Phobius"/>
    </source>
</evidence>
<comment type="subcellular location">
    <subcellularLocation>
        <location evidence="1">Cell membrane</location>
        <topology evidence="1">Multi-pass membrane protein</topology>
    </subcellularLocation>
</comment>
<organism evidence="10 11">
    <name type="scientific">Candidatus Magnetaquiglobus chichijimensis</name>
    <dbReference type="NCBI Taxonomy" id="3141448"/>
    <lineage>
        <taxon>Bacteria</taxon>
        <taxon>Pseudomonadati</taxon>
        <taxon>Pseudomonadota</taxon>
        <taxon>Magnetococcia</taxon>
        <taxon>Magnetococcales</taxon>
        <taxon>Candidatus Magnetaquicoccaceae</taxon>
        <taxon>Candidatus Magnetaquiglobus</taxon>
    </lineage>
</organism>
<comment type="similarity">
    <text evidence="2">Belongs to the ABC-2 integral membrane protein family.</text>
</comment>
<evidence type="ECO:0000256" key="3">
    <source>
        <dbReference type="ARBA" id="ARBA00022448"/>
    </source>
</evidence>
<evidence type="ECO:0000256" key="6">
    <source>
        <dbReference type="ARBA" id="ARBA00022989"/>
    </source>
</evidence>
<keyword evidence="11" id="KW-1185">Reference proteome</keyword>
<dbReference type="Pfam" id="PF12698">
    <property type="entry name" value="ABC2_membrane_3"/>
    <property type="match status" value="1"/>
</dbReference>
<keyword evidence="5 8" id="KW-0812">Transmembrane</keyword>
<feature type="transmembrane region" description="Helical" evidence="8">
    <location>
        <begin position="262"/>
        <end position="288"/>
    </location>
</feature>
<dbReference type="RefSeq" id="WP_420906695.1">
    <property type="nucleotide sequence ID" value="NZ_BAAFGK010000005.1"/>
</dbReference>
<evidence type="ECO:0000259" key="9">
    <source>
        <dbReference type="PROSITE" id="PS51012"/>
    </source>
</evidence>
<keyword evidence="6 8" id="KW-1133">Transmembrane helix</keyword>
<dbReference type="Gene3D" id="3.40.1710.10">
    <property type="entry name" value="abc type-2 transporter like domain"/>
    <property type="match status" value="1"/>
</dbReference>
<evidence type="ECO:0000256" key="4">
    <source>
        <dbReference type="ARBA" id="ARBA00022475"/>
    </source>
</evidence>
<keyword evidence="4" id="KW-1003">Cell membrane</keyword>
<dbReference type="PANTHER" id="PTHR30294:SF29">
    <property type="entry name" value="MULTIDRUG ABC TRANSPORTER PERMEASE YBHS-RELATED"/>
    <property type="match status" value="1"/>
</dbReference>
<dbReference type="Proteomes" id="UP001628193">
    <property type="component" value="Unassembled WGS sequence"/>
</dbReference>
<evidence type="ECO:0000313" key="11">
    <source>
        <dbReference type="Proteomes" id="UP001628193"/>
    </source>
</evidence>
<proteinExistence type="inferred from homology"/>
<dbReference type="EMBL" id="BAAFGK010000005">
    <property type="protein sequence ID" value="GAB0058515.1"/>
    <property type="molecule type" value="Genomic_DNA"/>
</dbReference>
<dbReference type="InterPro" id="IPR051449">
    <property type="entry name" value="ABC-2_transporter_component"/>
</dbReference>
<keyword evidence="7 8" id="KW-0472">Membrane</keyword>
<dbReference type="InterPro" id="IPR013525">
    <property type="entry name" value="ABC2_TM"/>
</dbReference>